<keyword evidence="3" id="KW-1185">Reference proteome</keyword>
<dbReference type="AlphaFoldDB" id="A0A380JCT7"/>
<reference evidence="2 3" key="1">
    <citation type="submission" date="2018-06" db="EMBL/GenBank/DDBJ databases">
        <authorList>
            <consortium name="Pathogen Informatics"/>
            <person name="Doyle S."/>
        </authorList>
    </citation>
    <scope>NUCLEOTIDE SEQUENCE [LARGE SCALE GENOMIC DNA]</scope>
    <source>
        <strain evidence="3">NCTC 11391</strain>
    </source>
</reference>
<dbReference type="EMBL" id="UHFA01000002">
    <property type="protein sequence ID" value="SUN35895.1"/>
    <property type="molecule type" value="Genomic_DNA"/>
</dbReference>
<dbReference type="OrthoDB" id="2146420at2"/>
<evidence type="ECO:0000313" key="2">
    <source>
        <dbReference type="EMBL" id="SUN35895.1"/>
    </source>
</evidence>
<keyword evidence="1" id="KW-1133">Transmembrane helix</keyword>
<keyword evidence="1" id="KW-0812">Transmembrane</keyword>
<evidence type="ECO:0000256" key="1">
    <source>
        <dbReference type="SAM" id="Phobius"/>
    </source>
</evidence>
<name>A0A380JCT7_STRDO</name>
<dbReference type="RefSeq" id="WP_115324961.1">
    <property type="nucleotide sequence ID" value="NZ_UHFA01000002.1"/>
</dbReference>
<feature type="transmembrane region" description="Helical" evidence="1">
    <location>
        <begin position="6"/>
        <end position="28"/>
    </location>
</feature>
<dbReference type="Pfam" id="PF06103">
    <property type="entry name" value="DUF948"/>
    <property type="match status" value="1"/>
</dbReference>
<sequence>MVGYAMLIIALAFVALVIYLAIVLHKVAGTVDETKRTLTVLTADVDVTLHQTNDLIAKANVLVDDINGKVATIDPLFDAVADLSLSVSDLNNQARVLGKKASNVGSNVAKAGTAATALRFASKLFKSRKKEEE</sequence>
<evidence type="ECO:0000313" key="3">
    <source>
        <dbReference type="Proteomes" id="UP000254082"/>
    </source>
</evidence>
<dbReference type="PANTHER" id="PTHR40070">
    <property type="entry name" value="UPF0478 PROTEIN YTXG"/>
    <property type="match status" value="1"/>
</dbReference>
<dbReference type="Proteomes" id="UP000254082">
    <property type="component" value="Unassembled WGS sequence"/>
</dbReference>
<gene>
    <name evidence="2" type="primary">ygaI</name>
    <name evidence="2" type="ORF">NCTC11391_00934</name>
</gene>
<dbReference type="PANTHER" id="PTHR40070:SF1">
    <property type="entry name" value="UPF0478 PROTEIN YTXG"/>
    <property type="match status" value="1"/>
</dbReference>
<keyword evidence="1" id="KW-0472">Membrane</keyword>
<protein>
    <submittedName>
        <fullName evidence="2">General stress protein</fullName>
    </submittedName>
</protein>
<proteinExistence type="predicted"/>
<accession>A0A380JCT7</accession>
<organism evidence="2 3">
    <name type="scientific">Streptococcus downei MFe28</name>
    <dbReference type="NCBI Taxonomy" id="764290"/>
    <lineage>
        <taxon>Bacteria</taxon>
        <taxon>Bacillati</taxon>
        <taxon>Bacillota</taxon>
        <taxon>Bacilli</taxon>
        <taxon>Lactobacillales</taxon>
        <taxon>Streptococcaceae</taxon>
        <taxon>Streptococcus</taxon>
    </lineage>
</organism>
<dbReference type="InterPro" id="IPR009293">
    <property type="entry name" value="UPF0478"/>
</dbReference>